<comment type="caution">
    <text evidence="3">The sequence shown here is derived from an EMBL/GenBank/DDBJ whole genome shotgun (WGS) entry which is preliminary data.</text>
</comment>
<feature type="region of interest" description="Disordered" evidence="1">
    <location>
        <begin position="209"/>
        <end position="230"/>
    </location>
</feature>
<accession>A0ABV7H9N9</accession>
<dbReference type="EMBL" id="JBHRSZ010000002">
    <property type="protein sequence ID" value="MFC3150629.1"/>
    <property type="molecule type" value="Genomic_DNA"/>
</dbReference>
<protein>
    <submittedName>
        <fullName evidence="3">TIGR02117 family protein</fullName>
    </submittedName>
</protein>
<keyword evidence="4" id="KW-1185">Reference proteome</keyword>
<dbReference type="Proteomes" id="UP001595476">
    <property type="component" value="Unassembled WGS sequence"/>
</dbReference>
<feature type="chain" id="PRO_5046909604" evidence="2">
    <location>
        <begin position="23"/>
        <end position="230"/>
    </location>
</feature>
<name>A0ABV7H9N9_9GAMM</name>
<dbReference type="NCBIfam" id="TIGR02117">
    <property type="entry name" value="chp_urease_rgn"/>
    <property type="match status" value="1"/>
</dbReference>
<dbReference type="Pfam" id="PF09601">
    <property type="entry name" value="DUF2459"/>
    <property type="match status" value="1"/>
</dbReference>
<feature type="signal peptide" evidence="2">
    <location>
        <begin position="1"/>
        <end position="22"/>
    </location>
</feature>
<evidence type="ECO:0000313" key="4">
    <source>
        <dbReference type="Proteomes" id="UP001595476"/>
    </source>
</evidence>
<dbReference type="InterPro" id="IPR011727">
    <property type="entry name" value="CHP02117"/>
</dbReference>
<reference evidence="4" key="1">
    <citation type="journal article" date="2019" name="Int. J. Syst. Evol. Microbiol.">
        <title>The Global Catalogue of Microorganisms (GCM) 10K type strain sequencing project: providing services to taxonomists for standard genome sequencing and annotation.</title>
        <authorList>
            <consortium name="The Broad Institute Genomics Platform"/>
            <consortium name="The Broad Institute Genome Sequencing Center for Infectious Disease"/>
            <person name="Wu L."/>
            <person name="Ma J."/>
        </authorList>
    </citation>
    <scope>NUCLEOTIDE SEQUENCE [LARGE SCALE GENOMIC DNA]</scope>
    <source>
        <strain evidence="4">KCTC 52438</strain>
    </source>
</reference>
<evidence type="ECO:0000256" key="1">
    <source>
        <dbReference type="SAM" id="MobiDB-lite"/>
    </source>
</evidence>
<evidence type="ECO:0000313" key="3">
    <source>
        <dbReference type="EMBL" id="MFC3150629.1"/>
    </source>
</evidence>
<keyword evidence="2" id="KW-0732">Signal</keyword>
<gene>
    <name evidence="3" type="ORF">ACFOEK_06305</name>
</gene>
<dbReference type="PROSITE" id="PS51257">
    <property type="entry name" value="PROKAR_LIPOPROTEIN"/>
    <property type="match status" value="1"/>
</dbReference>
<evidence type="ECO:0000256" key="2">
    <source>
        <dbReference type="SAM" id="SignalP"/>
    </source>
</evidence>
<organism evidence="3 4">
    <name type="scientific">Litoribrevibacter euphylliae</name>
    <dbReference type="NCBI Taxonomy" id="1834034"/>
    <lineage>
        <taxon>Bacteria</taxon>
        <taxon>Pseudomonadati</taxon>
        <taxon>Pseudomonadota</taxon>
        <taxon>Gammaproteobacteria</taxon>
        <taxon>Oceanospirillales</taxon>
        <taxon>Oceanospirillaceae</taxon>
        <taxon>Litoribrevibacter</taxon>
    </lineage>
</organism>
<sequence>MHRFLAVLLLFLVTGCSSQPWAVDHSEAYSSTGQHQIYVVSHGWHTGFVIPSKDVYKAIPALKTRFKGSPNIEFGWGDKGFYQAEEITSGLTLRAIFWPTESVIHAVAVPEDVPQYFNNSDVQSLCLNQAELDSLVAFIAGSFYRDKDKHILPQKNGIYGNSQFYKGVGDYYLLNTCNSWTAKGLKSVGMDISPIFKLTSGSIMDFLDDQSSRSSDTERTSPVTGGECGG</sequence>
<proteinExistence type="predicted"/>